<name>A0ACC0SC75_POPTR</name>
<evidence type="ECO:0000313" key="1">
    <source>
        <dbReference type="EMBL" id="KAI9386775.1"/>
    </source>
</evidence>
<dbReference type="EMBL" id="CM009299">
    <property type="protein sequence ID" value="KAI9386775.1"/>
    <property type="molecule type" value="Genomic_DNA"/>
</dbReference>
<dbReference type="Proteomes" id="UP000006729">
    <property type="component" value="Chromosome 10"/>
</dbReference>
<accession>A0ACC0SC75</accession>
<proteinExistence type="predicted"/>
<sequence>MHSMLSKPKFYITLVRGIPGTRRLHRRAVEASRLGKCNQTFMRWNTPTVRDDPAGHCVLIHYLIFHRVKRLVVVEMEEMYKAHKQK</sequence>
<reference evidence="1 2" key="1">
    <citation type="journal article" date="2006" name="Science">
        <title>The genome of black cottonwood, Populus trichocarpa (Torr. &amp; Gray).</title>
        <authorList>
            <person name="Tuskan G.A."/>
            <person name="Difazio S."/>
            <person name="Jansson S."/>
            <person name="Bohlmann J."/>
            <person name="Grigoriev I."/>
            <person name="Hellsten U."/>
            <person name="Putnam N."/>
            <person name="Ralph S."/>
            <person name="Rombauts S."/>
            <person name="Salamov A."/>
            <person name="Schein J."/>
            <person name="Sterck L."/>
            <person name="Aerts A."/>
            <person name="Bhalerao R.R."/>
            <person name="Bhalerao R.P."/>
            <person name="Blaudez D."/>
            <person name="Boerjan W."/>
            <person name="Brun A."/>
            <person name="Brunner A."/>
            <person name="Busov V."/>
            <person name="Campbell M."/>
            <person name="Carlson J."/>
            <person name="Chalot M."/>
            <person name="Chapman J."/>
            <person name="Chen G.L."/>
            <person name="Cooper D."/>
            <person name="Coutinho P.M."/>
            <person name="Couturier J."/>
            <person name="Covert S."/>
            <person name="Cronk Q."/>
            <person name="Cunningham R."/>
            <person name="Davis J."/>
            <person name="Degroeve S."/>
            <person name="Dejardin A."/>
            <person name="Depamphilis C."/>
            <person name="Detter J."/>
            <person name="Dirks B."/>
            <person name="Dubchak I."/>
            <person name="Duplessis S."/>
            <person name="Ehlting J."/>
            <person name="Ellis B."/>
            <person name="Gendler K."/>
            <person name="Goodstein D."/>
            <person name="Gribskov M."/>
            <person name="Grimwood J."/>
            <person name="Groover A."/>
            <person name="Gunter L."/>
            <person name="Hamberger B."/>
            <person name="Heinze B."/>
            <person name="Helariutta Y."/>
            <person name="Henrissat B."/>
            <person name="Holligan D."/>
            <person name="Holt R."/>
            <person name="Huang W."/>
            <person name="Islam-Faridi N."/>
            <person name="Jones S."/>
            <person name="Jones-Rhoades M."/>
            <person name="Jorgensen R."/>
            <person name="Joshi C."/>
            <person name="Kangasjarvi J."/>
            <person name="Karlsson J."/>
            <person name="Kelleher C."/>
            <person name="Kirkpatrick R."/>
            <person name="Kirst M."/>
            <person name="Kohler A."/>
            <person name="Kalluri U."/>
            <person name="Larimer F."/>
            <person name="Leebens-Mack J."/>
            <person name="Leple J.C."/>
            <person name="Locascio P."/>
            <person name="Lou Y."/>
            <person name="Lucas S."/>
            <person name="Martin F."/>
            <person name="Montanini B."/>
            <person name="Napoli C."/>
            <person name="Nelson D.R."/>
            <person name="Nelson C."/>
            <person name="Nieminen K."/>
            <person name="Nilsson O."/>
            <person name="Pereda V."/>
            <person name="Peter G."/>
            <person name="Philippe R."/>
            <person name="Pilate G."/>
            <person name="Poliakov A."/>
            <person name="Razumovskaya J."/>
            <person name="Richardson P."/>
            <person name="Rinaldi C."/>
            <person name="Ritland K."/>
            <person name="Rouze P."/>
            <person name="Ryaboy D."/>
            <person name="Schmutz J."/>
            <person name="Schrader J."/>
            <person name="Segerman B."/>
            <person name="Shin H."/>
            <person name="Siddiqui A."/>
            <person name="Sterky F."/>
            <person name="Terry A."/>
            <person name="Tsai C.J."/>
            <person name="Uberbacher E."/>
            <person name="Unneberg P."/>
            <person name="Vahala J."/>
            <person name="Wall K."/>
            <person name="Wessler S."/>
            <person name="Yang G."/>
            <person name="Yin T."/>
            <person name="Douglas C."/>
            <person name="Marra M."/>
            <person name="Sandberg G."/>
            <person name="Van de Peer Y."/>
            <person name="Rokhsar D."/>
        </authorList>
    </citation>
    <scope>NUCLEOTIDE SEQUENCE [LARGE SCALE GENOMIC DNA]</scope>
    <source>
        <strain evidence="2">cv. Nisqually</strain>
    </source>
</reference>
<protein>
    <submittedName>
        <fullName evidence="1">Uncharacterized protein</fullName>
    </submittedName>
</protein>
<gene>
    <name evidence="1" type="ORF">POPTR_010G076275v4</name>
</gene>
<comment type="caution">
    <text evidence="1">The sequence shown here is derived from an EMBL/GenBank/DDBJ whole genome shotgun (WGS) entry which is preliminary data.</text>
</comment>
<evidence type="ECO:0000313" key="2">
    <source>
        <dbReference type="Proteomes" id="UP000006729"/>
    </source>
</evidence>
<keyword evidence="2" id="KW-1185">Reference proteome</keyword>
<organism evidence="1 2">
    <name type="scientific">Populus trichocarpa</name>
    <name type="common">Western balsam poplar</name>
    <name type="synonym">Populus balsamifera subsp. trichocarpa</name>
    <dbReference type="NCBI Taxonomy" id="3694"/>
    <lineage>
        <taxon>Eukaryota</taxon>
        <taxon>Viridiplantae</taxon>
        <taxon>Streptophyta</taxon>
        <taxon>Embryophyta</taxon>
        <taxon>Tracheophyta</taxon>
        <taxon>Spermatophyta</taxon>
        <taxon>Magnoliopsida</taxon>
        <taxon>eudicotyledons</taxon>
        <taxon>Gunneridae</taxon>
        <taxon>Pentapetalae</taxon>
        <taxon>rosids</taxon>
        <taxon>fabids</taxon>
        <taxon>Malpighiales</taxon>
        <taxon>Salicaceae</taxon>
        <taxon>Saliceae</taxon>
        <taxon>Populus</taxon>
    </lineage>
</organism>